<proteinExistence type="predicted"/>
<dbReference type="InterPro" id="IPR036444">
    <property type="entry name" value="PLipase_A2_dom_sf"/>
</dbReference>
<dbReference type="Pfam" id="PF09056">
    <property type="entry name" value="Phospholip_A2_3"/>
    <property type="match status" value="1"/>
</dbReference>
<protein>
    <submittedName>
        <fullName evidence="2">Uncharacterized protein</fullName>
    </submittedName>
</protein>
<keyword evidence="1" id="KW-0732">Signal</keyword>
<organism evidence="2 3">
    <name type="scientific">Arthrobacter stackebrandtii</name>
    <dbReference type="NCBI Taxonomy" id="272161"/>
    <lineage>
        <taxon>Bacteria</taxon>
        <taxon>Bacillati</taxon>
        <taxon>Actinomycetota</taxon>
        <taxon>Actinomycetes</taxon>
        <taxon>Micrococcales</taxon>
        <taxon>Micrococcaceae</taxon>
        <taxon>Arthrobacter</taxon>
    </lineage>
</organism>
<keyword evidence="3" id="KW-1185">Reference proteome</keyword>
<gene>
    <name evidence="2" type="ORF">JOF48_001405</name>
</gene>
<comment type="caution">
    <text evidence="2">The sequence shown here is derived from an EMBL/GenBank/DDBJ whole genome shotgun (WGS) entry which is preliminary data.</text>
</comment>
<dbReference type="Gene3D" id="1.20.90.10">
    <property type="entry name" value="Phospholipase A2 domain"/>
    <property type="match status" value="1"/>
</dbReference>
<evidence type="ECO:0000256" key="1">
    <source>
        <dbReference type="SAM" id="SignalP"/>
    </source>
</evidence>
<sequence>MSNMGNFLKRRIRSFIVVALLCLGALFAAPSANAAPEYLGGDDFDVVGDESRVQSGDSKVLGGSDEYSPFLDAIIVEGKIDDNGYAVEGFSGLQSDRKLVETSNGGVRVKVKGKVFGDLSDPFAVDANGKVLESHYEVHGNVIRQVVNVGVDASFPVTLAPAIIRKGHKDDIRLISAYHQFFREVPVNKSMSMGGAEGTLLAQSRAAGVSIPGNYVYNTKHSRKSLHDYCTMSPDSWFNADFRGSCARHDMCIEGNLGKSKAVQKSLRKGCDLALGVNLTTSCRTAYGPGVTRNSCSAVAASYYAVVSVKTWTT</sequence>
<feature type="signal peptide" evidence="1">
    <location>
        <begin position="1"/>
        <end position="34"/>
    </location>
</feature>
<evidence type="ECO:0000313" key="3">
    <source>
        <dbReference type="Proteomes" id="UP000711614"/>
    </source>
</evidence>
<dbReference type="EMBL" id="JAGIOI010000001">
    <property type="protein sequence ID" value="MBP2412606.1"/>
    <property type="molecule type" value="Genomic_DNA"/>
</dbReference>
<dbReference type="Proteomes" id="UP000711614">
    <property type="component" value="Unassembled WGS sequence"/>
</dbReference>
<name>A0ABS4YUY4_9MICC</name>
<accession>A0ABS4YUY4</accession>
<reference evidence="2 3" key="1">
    <citation type="submission" date="2021-03" db="EMBL/GenBank/DDBJ databases">
        <title>Sequencing the genomes of 1000 actinobacteria strains.</title>
        <authorList>
            <person name="Klenk H.-P."/>
        </authorList>
    </citation>
    <scope>NUCLEOTIDE SEQUENCE [LARGE SCALE GENOMIC DNA]</scope>
    <source>
        <strain evidence="2 3">DSM 16005</strain>
    </source>
</reference>
<dbReference type="SUPFAM" id="SSF48619">
    <property type="entry name" value="Phospholipase A2, PLA2"/>
    <property type="match status" value="1"/>
</dbReference>
<dbReference type="InterPro" id="IPR015141">
    <property type="entry name" value="PLipase_A2_prok/fun"/>
</dbReference>
<feature type="chain" id="PRO_5046897844" evidence="1">
    <location>
        <begin position="35"/>
        <end position="314"/>
    </location>
</feature>
<evidence type="ECO:0000313" key="2">
    <source>
        <dbReference type="EMBL" id="MBP2412606.1"/>
    </source>
</evidence>